<dbReference type="EMBL" id="BONW01000008">
    <property type="protein sequence ID" value="GIG87064.1"/>
    <property type="molecule type" value="Genomic_DNA"/>
</dbReference>
<keyword evidence="5" id="KW-0472">Membrane</keyword>
<dbReference type="Proteomes" id="UP000646749">
    <property type="component" value="Unassembled WGS sequence"/>
</dbReference>
<comment type="similarity">
    <text evidence="1">Belongs to the peptidase S1C family.</text>
</comment>
<evidence type="ECO:0000256" key="5">
    <source>
        <dbReference type="SAM" id="Phobius"/>
    </source>
</evidence>
<evidence type="ECO:0008006" key="8">
    <source>
        <dbReference type="Google" id="ProtNLM"/>
    </source>
</evidence>
<dbReference type="PRINTS" id="PR00834">
    <property type="entry name" value="PROTEASES2C"/>
</dbReference>
<dbReference type="PANTHER" id="PTHR43343">
    <property type="entry name" value="PEPTIDASE S12"/>
    <property type="match status" value="1"/>
</dbReference>
<proteinExistence type="inferred from homology"/>
<feature type="transmembrane region" description="Helical" evidence="5">
    <location>
        <begin position="54"/>
        <end position="77"/>
    </location>
</feature>
<accession>A0ABQ4DX94</accession>
<keyword evidence="3" id="KW-0378">Hydrolase</keyword>
<evidence type="ECO:0000256" key="2">
    <source>
        <dbReference type="ARBA" id="ARBA00022670"/>
    </source>
</evidence>
<evidence type="ECO:0000256" key="1">
    <source>
        <dbReference type="ARBA" id="ARBA00010541"/>
    </source>
</evidence>
<evidence type="ECO:0000256" key="3">
    <source>
        <dbReference type="ARBA" id="ARBA00022801"/>
    </source>
</evidence>
<reference evidence="6 7" key="1">
    <citation type="submission" date="2021-01" db="EMBL/GenBank/DDBJ databases">
        <title>Whole genome shotgun sequence of Plantactinospora endophytica NBRC 110450.</title>
        <authorList>
            <person name="Komaki H."/>
            <person name="Tamura T."/>
        </authorList>
    </citation>
    <scope>NUCLEOTIDE SEQUENCE [LARGE SCALE GENOMIC DNA]</scope>
    <source>
        <strain evidence="6 7">NBRC 110450</strain>
    </source>
</reference>
<dbReference type="SUPFAM" id="SSF50494">
    <property type="entry name" value="Trypsin-like serine proteases"/>
    <property type="match status" value="1"/>
</dbReference>
<dbReference type="InterPro" id="IPR009003">
    <property type="entry name" value="Peptidase_S1_PA"/>
</dbReference>
<protein>
    <recommendedName>
        <fullName evidence="8">Peptidase S1</fullName>
    </recommendedName>
</protein>
<feature type="compositionally biased region" description="Low complexity" evidence="4">
    <location>
        <begin position="10"/>
        <end position="20"/>
    </location>
</feature>
<keyword evidence="2" id="KW-0645">Protease</keyword>
<gene>
    <name evidence="6" type="ORF">Pen02_20000</name>
</gene>
<comment type="caution">
    <text evidence="6">The sequence shown here is derived from an EMBL/GenBank/DDBJ whole genome shotgun (WGS) entry which is preliminary data.</text>
</comment>
<keyword evidence="5" id="KW-0812">Transmembrane</keyword>
<dbReference type="PANTHER" id="PTHR43343:SF3">
    <property type="entry name" value="PROTEASE DO-LIKE 8, CHLOROPLASTIC"/>
    <property type="match status" value="1"/>
</dbReference>
<sequence>MEHAEVTAAPPGLGRPRGPGFVSPTLGAWPAPGTPVGVPDGKPAAGAARWRRTLLAGLAVMALSAASGALAGGYVAADGPAPELAAPPPATPLTPVPGPSGGAVPDGLVGAAATALPGVVSVRAGRAGGSGFAVDGRHVITNSHVVSGSTEVSVVGQDGRRRPAEVVGRDPGSDIAVLRVTSPGTSPGASPGTSSGALRPLRIAAGDVRVGEPVLAVGSPLGLSGTVTAGIVSALDREVRLGNGGARQTAIQTDASINPGNSGGPLVNARGEVVGVNTAIATLDGSGNIGIGFAIPIDRAQRAAERIIRNGG</sequence>
<evidence type="ECO:0000313" key="6">
    <source>
        <dbReference type="EMBL" id="GIG87064.1"/>
    </source>
</evidence>
<evidence type="ECO:0000313" key="7">
    <source>
        <dbReference type="Proteomes" id="UP000646749"/>
    </source>
</evidence>
<organism evidence="6 7">
    <name type="scientific">Plantactinospora endophytica</name>
    <dbReference type="NCBI Taxonomy" id="673535"/>
    <lineage>
        <taxon>Bacteria</taxon>
        <taxon>Bacillati</taxon>
        <taxon>Actinomycetota</taxon>
        <taxon>Actinomycetes</taxon>
        <taxon>Micromonosporales</taxon>
        <taxon>Micromonosporaceae</taxon>
        <taxon>Plantactinospora</taxon>
    </lineage>
</organism>
<keyword evidence="7" id="KW-1185">Reference proteome</keyword>
<evidence type="ECO:0000256" key="4">
    <source>
        <dbReference type="SAM" id="MobiDB-lite"/>
    </source>
</evidence>
<dbReference type="InterPro" id="IPR051201">
    <property type="entry name" value="Chloro_Bact_Ser_Proteases"/>
</dbReference>
<keyword evidence="5" id="KW-1133">Transmembrane helix</keyword>
<dbReference type="InterPro" id="IPR043504">
    <property type="entry name" value="Peptidase_S1_PA_chymotrypsin"/>
</dbReference>
<dbReference type="Gene3D" id="2.40.10.10">
    <property type="entry name" value="Trypsin-like serine proteases"/>
    <property type="match status" value="2"/>
</dbReference>
<dbReference type="Pfam" id="PF13365">
    <property type="entry name" value="Trypsin_2"/>
    <property type="match status" value="1"/>
</dbReference>
<name>A0ABQ4DX94_9ACTN</name>
<feature type="region of interest" description="Disordered" evidence="4">
    <location>
        <begin position="1"/>
        <end position="44"/>
    </location>
</feature>
<dbReference type="InterPro" id="IPR001940">
    <property type="entry name" value="Peptidase_S1C"/>
</dbReference>